<protein>
    <recommendedName>
        <fullName evidence="4">YD repeat protein</fullName>
    </recommendedName>
</protein>
<dbReference type="Gene3D" id="2.180.10.10">
    <property type="entry name" value="RHS repeat-associated core"/>
    <property type="match status" value="1"/>
</dbReference>
<evidence type="ECO:0008006" key="4">
    <source>
        <dbReference type="Google" id="ProtNLM"/>
    </source>
</evidence>
<dbReference type="AlphaFoldDB" id="A0A3M3YUW9"/>
<gene>
    <name evidence="2" type="ORF">ALQ32_03478</name>
</gene>
<organism evidence="2 3">
    <name type="scientific">Pseudomonas syringae pv. tagetis</name>
    <dbReference type="NCBI Taxonomy" id="129140"/>
    <lineage>
        <taxon>Bacteria</taxon>
        <taxon>Pseudomonadati</taxon>
        <taxon>Pseudomonadota</taxon>
        <taxon>Gammaproteobacteria</taxon>
        <taxon>Pseudomonadales</taxon>
        <taxon>Pseudomonadaceae</taxon>
        <taxon>Pseudomonas</taxon>
    </lineage>
</organism>
<evidence type="ECO:0000256" key="1">
    <source>
        <dbReference type="SAM" id="MobiDB-lite"/>
    </source>
</evidence>
<evidence type="ECO:0000313" key="2">
    <source>
        <dbReference type="EMBL" id="RMO86327.1"/>
    </source>
</evidence>
<evidence type="ECO:0000313" key="3">
    <source>
        <dbReference type="Proteomes" id="UP000268056"/>
    </source>
</evidence>
<proteinExistence type="predicted"/>
<dbReference type="InterPro" id="IPR050708">
    <property type="entry name" value="T6SS_VgrG/RHS"/>
</dbReference>
<dbReference type="SUPFAM" id="SSF56399">
    <property type="entry name" value="ADP-ribosylation"/>
    <property type="match status" value="1"/>
</dbReference>
<comment type="caution">
    <text evidence="2">The sequence shown here is derived from an EMBL/GenBank/DDBJ whole genome shotgun (WGS) entry which is preliminary data.</text>
</comment>
<dbReference type="InterPro" id="IPR022385">
    <property type="entry name" value="Rhs_assc_core"/>
</dbReference>
<dbReference type="Proteomes" id="UP000268056">
    <property type="component" value="Unassembled WGS sequence"/>
</dbReference>
<accession>A0A3M3YUW9</accession>
<feature type="region of interest" description="Disordered" evidence="1">
    <location>
        <begin position="255"/>
        <end position="295"/>
    </location>
</feature>
<dbReference type="EMBL" id="RBQC01000097">
    <property type="protein sequence ID" value="RMO86327.1"/>
    <property type="molecule type" value="Genomic_DNA"/>
</dbReference>
<dbReference type="NCBIfam" id="TIGR03696">
    <property type="entry name" value="Rhs_assc_core"/>
    <property type="match status" value="1"/>
</dbReference>
<sequence>MLAVQHEIIRPELRFYHRLPRVMFMSSANPVVLCTYHYDATDRLADCSPAEQDSTRLFYQKSRLATQIQGQIQHSLLRTDEHLLAHLSVENNQSDSALLVTDQQQSVIAAQGLPFAYMPYGHRHPSAGPMSLPGFTGQRLDPVTGHYLLGNGYRAFNPVLMRFNSPDSLSPFGEGGLNAYGYCAGDPVNRVDPSGHMLKSFRRIFNKKSDDQKLLIAKSTAPDPTSYSMDNPAVSSMPTQATNSRASEVGTHVSNTTAKLNVDAPPPLPGRGQPPNLDPPARPVKGVTSSHVQKNAPPKQWYVRLEGKEVGFSEALRRRNAWGQSRESYISQGKSVPFAMKESHKFYEGLVNYLRSDNKERPVGMPTRFLR</sequence>
<name>A0A3M3YUW9_9PSED</name>
<dbReference type="PANTHER" id="PTHR32305:SF15">
    <property type="entry name" value="PROTEIN RHSA-RELATED"/>
    <property type="match status" value="1"/>
</dbReference>
<dbReference type="PANTHER" id="PTHR32305">
    <property type="match status" value="1"/>
</dbReference>
<reference evidence="2 3" key="1">
    <citation type="submission" date="2018-08" db="EMBL/GenBank/DDBJ databases">
        <title>Recombination of ecologically and evolutionarily significant loci maintains genetic cohesion in the Pseudomonas syringae species complex.</title>
        <authorList>
            <person name="Dillon M."/>
            <person name="Thakur S."/>
            <person name="Almeida R.N.D."/>
            <person name="Weir B.S."/>
            <person name="Guttman D.S."/>
        </authorList>
    </citation>
    <scope>NUCLEOTIDE SEQUENCE [LARGE SCALE GENOMIC DNA]</scope>
    <source>
        <strain evidence="2 3">ICMP 4092</strain>
    </source>
</reference>